<feature type="compositionally biased region" description="Low complexity" evidence="1">
    <location>
        <begin position="77"/>
        <end position="90"/>
    </location>
</feature>
<reference evidence="2 3" key="1">
    <citation type="submission" date="2018-10" db="EMBL/GenBank/DDBJ databases">
        <title>Fifty Aureobasidium pullulans genomes reveal a recombining polyextremotolerant generalist.</title>
        <authorList>
            <person name="Gostincar C."/>
            <person name="Turk M."/>
            <person name="Zajc J."/>
            <person name="Gunde-Cimerman N."/>
        </authorList>
    </citation>
    <scope>NUCLEOTIDE SEQUENCE [LARGE SCALE GENOMIC DNA]</scope>
    <source>
        <strain evidence="2 3">EXF-11318</strain>
    </source>
</reference>
<evidence type="ECO:0000256" key="1">
    <source>
        <dbReference type="SAM" id="MobiDB-lite"/>
    </source>
</evidence>
<evidence type="ECO:0000313" key="3">
    <source>
        <dbReference type="Proteomes" id="UP000308014"/>
    </source>
</evidence>
<gene>
    <name evidence="2" type="ORF">D6D24_09908</name>
</gene>
<accession>A0A4S8V5M9</accession>
<dbReference type="Proteomes" id="UP000308014">
    <property type="component" value="Unassembled WGS sequence"/>
</dbReference>
<protein>
    <submittedName>
        <fullName evidence="2">Uncharacterized protein</fullName>
    </submittedName>
</protein>
<dbReference type="AlphaFoldDB" id="A0A4S8V5M9"/>
<organism evidence="2 3">
    <name type="scientific">Aureobasidium pullulans</name>
    <name type="common">Black yeast</name>
    <name type="synonym">Pullularia pullulans</name>
    <dbReference type="NCBI Taxonomy" id="5580"/>
    <lineage>
        <taxon>Eukaryota</taxon>
        <taxon>Fungi</taxon>
        <taxon>Dikarya</taxon>
        <taxon>Ascomycota</taxon>
        <taxon>Pezizomycotina</taxon>
        <taxon>Dothideomycetes</taxon>
        <taxon>Dothideomycetidae</taxon>
        <taxon>Dothideales</taxon>
        <taxon>Saccotheciaceae</taxon>
        <taxon>Aureobasidium</taxon>
    </lineage>
</organism>
<sequence length="134" mass="14406">MPSHGFTFRPEDARFHFSSPFIRVVTSNHWGETTATSTGPSIVFHLAIKHRETTARPPVFGTTASSTRQRSFAMKISSGGASAPGASQQQYHTATSSSLVHRRVNASGLLVRSLYCANSAAVTCPGASKPIHRH</sequence>
<evidence type="ECO:0000313" key="2">
    <source>
        <dbReference type="EMBL" id="THW06535.1"/>
    </source>
</evidence>
<proteinExistence type="predicted"/>
<feature type="region of interest" description="Disordered" evidence="1">
    <location>
        <begin position="76"/>
        <end position="98"/>
    </location>
</feature>
<comment type="caution">
    <text evidence="2">The sequence shown here is derived from an EMBL/GenBank/DDBJ whole genome shotgun (WGS) entry which is preliminary data.</text>
</comment>
<name>A0A4S8V5M9_AURPU</name>
<dbReference type="EMBL" id="QZAJ01000757">
    <property type="protein sequence ID" value="THW06535.1"/>
    <property type="molecule type" value="Genomic_DNA"/>
</dbReference>